<dbReference type="SMART" id="SM00034">
    <property type="entry name" value="CLECT"/>
    <property type="match status" value="1"/>
</dbReference>
<dbReference type="PROSITE" id="PS00022">
    <property type="entry name" value="EGF_1"/>
    <property type="match status" value="3"/>
</dbReference>
<comment type="caution">
    <text evidence="6">The sequence shown here is derived from an EMBL/GenBank/DDBJ whole genome shotgun (WGS) entry which is preliminary data.</text>
</comment>
<dbReference type="InterPro" id="IPR057086">
    <property type="entry name" value="GBD_Irg-7_N"/>
</dbReference>
<dbReference type="PROSITE" id="PS01186">
    <property type="entry name" value="EGF_2"/>
    <property type="match status" value="2"/>
</dbReference>
<evidence type="ECO:0008006" key="8">
    <source>
        <dbReference type="Google" id="ProtNLM"/>
    </source>
</evidence>
<feature type="domain" description="EGF-like" evidence="3">
    <location>
        <begin position="1487"/>
        <end position="1521"/>
    </location>
</feature>
<dbReference type="InterPro" id="IPR016187">
    <property type="entry name" value="CTDL_fold"/>
</dbReference>
<dbReference type="PANTHER" id="PTHR47324:SF2">
    <property type="entry name" value="EGF-LIKE DOMAIN-CONTAINING PROTEIN-RELATED"/>
    <property type="match status" value="1"/>
</dbReference>
<feature type="disulfide bond" evidence="1">
    <location>
        <begin position="1511"/>
        <end position="1520"/>
    </location>
</feature>
<dbReference type="PANTHER" id="PTHR47324">
    <property type="entry name" value="PROTEIN IRG-7-RELATED"/>
    <property type="match status" value="1"/>
</dbReference>
<proteinExistence type="predicted"/>
<dbReference type="Pfam" id="PF24415">
    <property type="entry name" value="Ig_Irg-7"/>
    <property type="match status" value="2"/>
</dbReference>
<dbReference type="PROSITE" id="PS50234">
    <property type="entry name" value="VWFA"/>
    <property type="match status" value="1"/>
</dbReference>
<dbReference type="Gene3D" id="3.10.100.10">
    <property type="entry name" value="Mannose-Binding Protein A, subunit A"/>
    <property type="match status" value="1"/>
</dbReference>
<dbReference type="SMART" id="SM00181">
    <property type="entry name" value="EGF"/>
    <property type="match status" value="5"/>
</dbReference>
<dbReference type="InterPro" id="IPR016186">
    <property type="entry name" value="C-type_lectin-like/link_sf"/>
</dbReference>
<dbReference type="Pfam" id="PF23623">
    <property type="entry name" value="GBD_IRG7_N"/>
    <property type="match status" value="1"/>
</dbReference>
<dbReference type="InterPro" id="IPR000742">
    <property type="entry name" value="EGF"/>
</dbReference>
<feature type="domain" description="VWFA" evidence="5">
    <location>
        <begin position="1982"/>
        <end position="2171"/>
    </location>
</feature>
<evidence type="ECO:0000313" key="7">
    <source>
        <dbReference type="Proteomes" id="UP000218231"/>
    </source>
</evidence>
<dbReference type="CDD" id="cd00037">
    <property type="entry name" value="CLECT"/>
    <property type="match status" value="1"/>
</dbReference>
<feature type="domain" description="EGF-like" evidence="3">
    <location>
        <begin position="400"/>
        <end position="434"/>
    </location>
</feature>
<dbReference type="Proteomes" id="UP000218231">
    <property type="component" value="Unassembled WGS sequence"/>
</dbReference>
<dbReference type="SMART" id="SM00604">
    <property type="entry name" value="MD"/>
    <property type="match status" value="3"/>
</dbReference>
<dbReference type="STRING" id="2018661.A0A2A2L508"/>
<feature type="domain" description="C-type lectin" evidence="4">
    <location>
        <begin position="1195"/>
        <end position="1312"/>
    </location>
</feature>
<sequence length="2180" mass="241027">MPRLRSWAVGSVLLLSLATTFASSSRPVDISKLPDLEKHLKLVRAYGDSIIAEGIPTNIIRPPLVKKEDYVVQEDPSSSRQKRASGCDPGWTGSNCESHVATALAVVVSATFLEVVDVDAICYNFTQNILHHDGTEKLGDLVELDYSPMCTDTLTFYLDNFMNTFYITIQMPNGETRPNGTVLDPQGSIVSPCATLPSDGQTIIHQYCDHASGPHRIMLNAVTNGLCTIHVNAPTALTIDGGFVEDPRDDEAQVFYPGPNEAIHRNPKQGVPAYLVFWQGESYYPVHTTTLHIYENTRWDTQYNLTYRYSCAFPMMTASNFTCPSLLQFYIKFIGFDNGGNTWQRIYSFICDANPITQMPYTGTGSTQAPATFMTLPPETKCDNGGSLYNGRCYCGEFFEGFACDRPVCLNGGSLNAATLKCSCVQGFTGAHCEHIQCTHHSGQIFDTSSAALGFVIRSSQSMQAQQDVIFDIAVNITSYYSTYYPTYLQAYVLTVVQNNGILLTHEYDNYIDFTQSIRSITHPPTETVCDDALLAGVSSMLDTPSMRKYLHSPIFIFSDGTANDDQLTQTYLLEQLTDTRAQLFFMMSNSVTGSCNVDVTDPNYAVMRNMAKYSRGMAVQSSITDMGMASFNLVQYLWQTDTLLTNDLDDCRKVPTFQPFFIDETIDKVVFEATGSNLVPYITMPNQTVIQPALQYQVGNLYIWTTDRPPVGGYLLNFTTTNSGQSLCQYRVLGRSTYRLYYGVTSSMSTDMDSKSPVLRTDGHFVAHVNGVWLSDPIDTTIEATVWYNDLATSERRIMYASSGQWRDGCDYELYFGSIACLQPGLLFYINVYITDTMGLVVMRTTTGYCSPQNINPPNPDCFNGGVIYNGTCVCPDHFSGPKCQQILCEHQGTVTFGICQCPAGFSGQFCEIPTCTDYNPYLRNDTNHRSLTFLVHDSVMMRSTFRTLNDMAARVVNDINYQHPQWITHYQIVTFNDQTQTTVMDSNNASEFVDGFYKMYQSNLQKSTVNCKNLTVFSSLYSALQDPGFSWGGIVYVFLYGSPAQDLTSWSSIMQHVEMNKAQINFVQTALNPCGADITEDGLMALAQFSGGTYIVASAPNSGSVFRQLPTTYMSGIVYENTVADCSDITFYVPVDDGAQSFSAYISGDLSADPTYTPPDGRPQYVANLWNDIGTMSRMDLLIRPCDPGWNQYGQNCWKFVFDQASWTDARTTCHNEQATLATIFDQSEQTQVDFQAGGSEYWTGLNDIDTQGNFMWDSLSQSSQLTLNQTQYTNWANGEPSITADKRCVSDAKGWKTAACTESKYFVCMKHAYGTDYQPDDPNKNHLQRGIWKVRVQGSGQCSILVRAQSTIQLQVGYTSNIHSDAANYEPNRYVETNRLIAHVSGLDPAWPRGIEYVHFYYDNMTISEVHTTQYRSSCSYNFVSTPFSCSTFSWQMLITGVDGGGYLYQRVVPVACLGGIDENSCENGGVWNAGTCICPPNFGGDTCSVAICQNGGRLSGNLRSCTCSSDFTGNFCELPRCTRNQGMAPGPAEDGRTFVIAWDGTFNGDMATINANASAILVDVIKNTVNANPGWFNNFVGVVFRDSTAAGHGHSVVSNVISDTNYTVFADHMQTEISSANGYTAPGPARDIFTGLIAALTYNTTAIRSQAFVVTNGYAEDTVTENDVLDALAISHTAVSGGNSSSMNVQSMFEACHVSGGQLYQTPVASLATNWRFVLSTLHYNFYIISHHLGNCSDYVDYMQVESNGTEAIIDLYMEKPPEIDILNPQGIPVSQFNVFNSKTNALVAFSQSSHDNPGIWTLTLDKNNTNPGMCLFNARGQSDVKIYVAFTQDVGTDGGWHDEGGVLFPQGGFSENAVVAASNAKTLTYAQIYDMEERRLMWASPMILRAGCTYPYVSTTTFRCMTGSFILGIDGLDWEGHPFRRMFTMHCENFYRPSREPFTGTFPPFTGTFPQRTTTAAPTDKYPGCAADVPNIDVIIVLDSAWNFPEDQWHDTVGAFRDLGIGVNFGSTATRIQIGHYDDQTYFEDTTLDSLVNITIFLKRIQLLQGDGYTAGDGNNLDGIFSYLMSENVTVPFRPSPTRKLIIVISSVGWNKGNFINGVELGYPNPNDHIATLKAAGVEFVPIAFGDKADYQQLSVMSTNCIQKANTAADISYIVNHFIKGLLCSKDPICT</sequence>
<dbReference type="InterPro" id="IPR001304">
    <property type="entry name" value="C-type_lectin-like"/>
</dbReference>
<name>A0A2A2L508_9BILA</name>
<dbReference type="InterPro" id="IPR006582">
    <property type="entry name" value="MD_domain"/>
</dbReference>
<evidence type="ECO:0000259" key="4">
    <source>
        <dbReference type="PROSITE" id="PS50041"/>
    </source>
</evidence>
<accession>A0A2A2L508</accession>
<evidence type="ECO:0000259" key="5">
    <source>
        <dbReference type="PROSITE" id="PS50234"/>
    </source>
</evidence>
<organism evidence="6 7">
    <name type="scientific">Diploscapter pachys</name>
    <dbReference type="NCBI Taxonomy" id="2018661"/>
    <lineage>
        <taxon>Eukaryota</taxon>
        <taxon>Metazoa</taxon>
        <taxon>Ecdysozoa</taxon>
        <taxon>Nematoda</taxon>
        <taxon>Chromadorea</taxon>
        <taxon>Rhabditida</taxon>
        <taxon>Rhabditina</taxon>
        <taxon>Rhabditomorpha</taxon>
        <taxon>Rhabditoidea</taxon>
        <taxon>Rhabditidae</taxon>
        <taxon>Diploscapter</taxon>
    </lineage>
</organism>
<keyword evidence="2" id="KW-0732">Signal</keyword>
<dbReference type="InterPro" id="IPR002035">
    <property type="entry name" value="VWF_A"/>
</dbReference>
<gene>
    <name evidence="6" type="ORF">WR25_20433</name>
</gene>
<evidence type="ECO:0000256" key="1">
    <source>
        <dbReference type="PROSITE-ProRule" id="PRU00076"/>
    </source>
</evidence>
<dbReference type="Gene3D" id="2.10.25.10">
    <property type="entry name" value="Laminin"/>
    <property type="match status" value="3"/>
</dbReference>
<dbReference type="EMBL" id="LIAE01007194">
    <property type="protein sequence ID" value="PAV81223.1"/>
    <property type="molecule type" value="Genomic_DNA"/>
</dbReference>
<dbReference type="PROSITE" id="PS50041">
    <property type="entry name" value="C_TYPE_LECTIN_2"/>
    <property type="match status" value="1"/>
</dbReference>
<dbReference type="PROSITE" id="PS50026">
    <property type="entry name" value="EGF_3"/>
    <property type="match status" value="2"/>
</dbReference>
<dbReference type="InterPro" id="IPR057085">
    <property type="entry name" value="Ig_Irg-7"/>
</dbReference>
<comment type="caution">
    <text evidence="1">Lacks conserved residue(s) required for the propagation of feature annotation.</text>
</comment>
<feature type="disulfide bond" evidence="1">
    <location>
        <begin position="424"/>
        <end position="433"/>
    </location>
</feature>
<dbReference type="InterPro" id="IPR036465">
    <property type="entry name" value="vWFA_dom_sf"/>
</dbReference>
<keyword evidence="1" id="KW-1015">Disulfide bond</keyword>
<keyword evidence="7" id="KW-1185">Reference proteome</keyword>
<dbReference type="Pfam" id="PF00059">
    <property type="entry name" value="Lectin_C"/>
    <property type="match status" value="1"/>
</dbReference>
<dbReference type="Pfam" id="PF00092">
    <property type="entry name" value="VWA"/>
    <property type="match status" value="1"/>
</dbReference>
<dbReference type="InterPro" id="IPR053295">
    <property type="entry name" value="Innate_immunity_reg"/>
</dbReference>
<reference evidence="6 7" key="1">
    <citation type="journal article" date="2017" name="Curr. Biol.">
        <title>Genome architecture and evolution of a unichromosomal asexual nematode.</title>
        <authorList>
            <person name="Fradin H."/>
            <person name="Zegar C."/>
            <person name="Gutwein M."/>
            <person name="Lucas J."/>
            <person name="Kovtun M."/>
            <person name="Corcoran D."/>
            <person name="Baugh L.R."/>
            <person name="Kiontke K."/>
            <person name="Gunsalus K."/>
            <person name="Fitch D.H."/>
            <person name="Piano F."/>
        </authorList>
    </citation>
    <scope>NUCLEOTIDE SEQUENCE [LARGE SCALE GENOMIC DNA]</scope>
    <source>
        <strain evidence="6">PF1309</strain>
    </source>
</reference>
<keyword evidence="1" id="KW-0245">EGF-like domain</keyword>
<evidence type="ECO:0000259" key="3">
    <source>
        <dbReference type="PROSITE" id="PS50026"/>
    </source>
</evidence>
<dbReference type="SUPFAM" id="SSF53300">
    <property type="entry name" value="vWA-like"/>
    <property type="match status" value="2"/>
</dbReference>
<dbReference type="Gene3D" id="3.40.50.410">
    <property type="entry name" value="von Willebrand factor, type A domain"/>
    <property type="match status" value="1"/>
</dbReference>
<evidence type="ECO:0000256" key="2">
    <source>
        <dbReference type="SAM" id="SignalP"/>
    </source>
</evidence>
<evidence type="ECO:0000313" key="6">
    <source>
        <dbReference type="EMBL" id="PAV81223.1"/>
    </source>
</evidence>
<dbReference type="SUPFAM" id="SSF56436">
    <property type="entry name" value="C-type lectin-like"/>
    <property type="match status" value="1"/>
</dbReference>
<dbReference type="OrthoDB" id="441660at2759"/>
<protein>
    <recommendedName>
        <fullName evidence="8">EGF-like domain-containing protein</fullName>
    </recommendedName>
</protein>
<feature type="signal peptide" evidence="2">
    <location>
        <begin position="1"/>
        <end position="22"/>
    </location>
</feature>
<feature type="chain" id="PRO_5012923310" description="EGF-like domain-containing protein" evidence="2">
    <location>
        <begin position="23"/>
        <end position="2180"/>
    </location>
</feature>